<dbReference type="SUPFAM" id="SSF54427">
    <property type="entry name" value="NTF2-like"/>
    <property type="match status" value="1"/>
</dbReference>
<dbReference type="Gene3D" id="3.10.450.50">
    <property type="match status" value="1"/>
</dbReference>
<comment type="caution">
    <text evidence="1">The sequence shown here is derived from an EMBL/GenBank/DDBJ whole genome shotgun (WGS) entry which is preliminary data.</text>
</comment>
<dbReference type="RefSeq" id="WP_139635718.1">
    <property type="nucleotide sequence ID" value="NZ_VDLX02000021.1"/>
</dbReference>
<gene>
    <name evidence="1" type="ORF">FH608_040435</name>
</gene>
<dbReference type="EMBL" id="VDLX02000021">
    <property type="protein sequence ID" value="KAB8189121.1"/>
    <property type="molecule type" value="Genomic_DNA"/>
</dbReference>
<sequence>MFGNEPGAAITLSRAFPQAVMQRQEAKTAPPFSSAGEANPSKGRFMTAHSHKDVIRRLYEGLEAGNLDLANELFTPDFITTEGQHQNIVGPEGFKAAIGEVHAAYADPSFEILDMVAEDDQVTVRWRMRATHAGELMGIPATGREISMEAFALFRFKGDRISERHAVIDRLGLLQQLRADY</sequence>
<organism evidence="1 2">
    <name type="scientific">Nonomuraea phyllanthi</name>
    <dbReference type="NCBI Taxonomy" id="2219224"/>
    <lineage>
        <taxon>Bacteria</taxon>
        <taxon>Bacillati</taxon>
        <taxon>Actinomycetota</taxon>
        <taxon>Actinomycetes</taxon>
        <taxon>Streptosporangiales</taxon>
        <taxon>Streptosporangiaceae</taxon>
        <taxon>Nonomuraea</taxon>
    </lineage>
</organism>
<dbReference type="Pfam" id="PF07366">
    <property type="entry name" value="SnoaL"/>
    <property type="match status" value="1"/>
</dbReference>
<proteinExistence type="predicted"/>
<dbReference type="PANTHER" id="PTHR38436:SF1">
    <property type="entry name" value="ESTER CYCLASE"/>
    <property type="match status" value="1"/>
</dbReference>
<evidence type="ECO:0000313" key="1">
    <source>
        <dbReference type="EMBL" id="KAB8189121.1"/>
    </source>
</evidence>
<reference evidence="1 2" key="1">
    <citation type="submission" date="2019-10" db="EMBL/GenBank/DDBJ databases">
        <title>Nonomuraea sp. nov., isolated from Phyllanthus amarus.</title>
        <authorList>
            <person name="Klykleung N."/>
            <person name="Tanasupawat S."/>
        </authorList>
    </citation>
    <scope>NUCLEOTIDE SEQUENCE [LARGE SCALE GENOMIC DNA]</scope>
    <source>
        <strain evidence="1 2">PA1-10</strain>
    </source>
</reference>
<dbReference type="AlphaFoldDB" id="A0A5C4VIX8"/>
<dbReference type="InterPro" id="IPR009959">
    <property type="entry name" value="Cyclase_SnoaL-like"/>
</dbReference>
<accession>A0A5C4VIX8</accession>
<protein>
    <submittedName>
        <fullName evidence="1">Uncharacterized protein</fullName>
    </submittedName>
</protein>
<name>A0A5C4VIX8_9ACTN</name>
<dbReference type="PANTHER" id="PTHR38436">
    <property type="entry name" value="POLYKETIDE CYCLASE SNOAL-LIKE DOMAIN"/>
    <property type="match status" value="1"/>
</dbReference>
<keyword evidence="2" id="KW-1185">Reference proteome</keyword>
<dbReference type="GO" id="GO:0030638">
    <property type="term" value="P:polyketide metabolic process"/>
    <property type="evidence" value="ECO:0007669"/>
    <property type="project" value="InterPro"/>
</dbReference>
<evidence type="ECO:0000313" key="2">
    <source>
        <dbReference type="Proteomes" id="UP000312512"/>
    </source>
</evidence>
<dbReference type="InterPro" id="IPR032710">
    <property type="entry name" value="NTF2-like_dom_sf"/>
</dbReference>
<dbReference type="Proteomes" id="UP000312512">
    <property type="component" value="Unassembled WGS sequence"/>
</dbReference>
<dbReference type="OrthoDB" id="129343at2"/>